<dbReference type="GO" id="GO:0016829">
    <property type="term" value="F:lyase activity"/>
    <property type="evidence" value="ECO:0007669"/>
    <property type="project" value="InterPro"/>
</dbReference>
<feature type="domain" description="Aromatic amino acid beta-eliminating lyase/threonine aldolase" evidence="5">
    <location>
        <begin position="3"/>
        <end position="294"/>
    </location>
</feature>
<keyword evidence="4" id="KW-0663">Pyridoxal phosphate</keyword>
<dbReference type="AlphaFoldDB" id="A0A069E303"/>
<dbReference type="Proteomes" id="UP000027446">
    <property type="component" value="Unassembled WGS sequence"/>
</dbReference>
<evidence type="ECO:0000256" key="4">
    <source>
        <dbReference type="ARBA" id="ARBA00022898"/>
    </source>
</evidence>
<dbReference type="Gene3D" id="3.90.1150.10">
    <property type="entry name" value="Aspartate Aminotransferase, domain 1"/>
    <property type="match status" value="1"/>
</dbReference>
<evidence type="ECO:0000256" key="2">
    <source>
        <dbReference type="ARBA" id="ARBA00006966"/>
    </source>
</evidence>
<dbReference type="Gene3D" id="3.40.640.10">
    <property type="entry name" value="Type I PLP-dependent aspartate aminotransferase-like (Major domain)"/>
    <property type="match status" value="1"/>
</dbReference>
<dbReference type="STRING" id="1280949.HAD_01525"/>
<evidence type="ECO:0000313" key="6">
    <source>
        <dbReference type="EMBL" id="KCZ84318.1"/>
    </source>
</evidence>
<evidence type="ECO:0000313" key="7">
    <source>
        <dbReference type="Proteomes" id="UP000027446"/>
    </source>
</evidence>
<dbReference type="PATRIC" id="fig|1280949.3.peg.310"/>
<comment type="similarity">
    <text evidence="2">Belongs to the threonine aldolase family.</text>
</comment>
<dbReference type="InterPro" id="IPR001597">
    <property type="entry name" value="ArAA_b-elim_lyase/Thr_aldolase"/>
</dbReference>
<dbReference type="eggNOG" id="COG2008">
    <property type="taxonomic scope" value="Bacteria"/>
</dbReference>
<dbReference type="InterPro" id="IPR015424">
    <property type="entry name" value="PyrdxlP-dep_Trfase"/>
</dbReference>
<dbReference type="Pfam" id="PF01212">
    <property type="entry name" value="Beta_elim_lyase"/>
    <property type="match status" value="1"/>
</dbReference>
<evidence type="ECO:0000259" key="5">
    <source>
        <dbReference type="Pfam" id="PF01212"/>
    </source>
</evidence>
<dbReference type="GO" id="GO:0006520">
    <property type="term" value="P:amino acid metabolic process"/>
    <property type="evidence" value="ECO:0007669"/>
    <property type="project" value="InterPro"/>
</dbReference>
<dbReference type="InterPro" id="IPR015421">
    <property type="entry name" value="PyrdxlP-dep_Trfase_major"/>
</dbReference>
<dbReference type="PANTHER" id="PTHR48097">
    <property type="entry name" value="L-THREONINE ALDOLASE-RELATED"/>
    <property type="match status" value="1"/>
</dbReference>
<dbReference type="SUPFAM" id="SSF53383">
    <property type="entry name" value="PLP-dependent transferases"/>
    <property type="match status" value="1"/>
</dbReference>
<name>A0A069E303_9PROT</name>
<evidence type="ECO:0000256" key="1">
    <source>
        <dbReference type="ARBA" id="ARBA00001933"/>
    </source>
</evidence>
<proteinExistence type="inferred from homology"/>
<dbReference type="OrthoDB" id="9774495at2"/>
<gene>
    <name evidence="6" type="ORF">HAD_01525</name>
</gene>
<dbReference type="EMBL" id="ARYH01000001">
    <property type="protein sequence ID" value="KCZ84318.1"/>
    <property type="molecule type" value="Genomic_DNA"/>
</dbReference>
<protein>
    <submittedName>
        <fullName evidence="6">Threonine aldolase, low-specificity</fullName>
    </submittedName>
</protein>
<comment type="subunit">
    <text evidence="3">Homotetramer.</text>
</comment>
<organism evidence="6 7">
    <name type="scientific">Hyphomonas adhaerens MHS-3</name>
    <dbReference type="NCBI Taxonomy" id="1280949"/>
    <lineage>
        <taxon>Bacteria</taxon>
        <taxon>Pseudomonadati</taxon>
        <taxon>Pseudomonadota</taxon>
        <taxon>Alphaproteobacteria</taxon>
        <taxon>Hyphomonadales</taxon>
        <taxon>Hyphomonadaceae</taxon>
        <taxon>Hyphomonas</taxon>
    </lineage>
</organism>
<comment type="cofactor">
    <cofactor evidence="1">
        <name>pyridoxal 5'-phosphate</name>
        <dbReference type="ChEBI" id="CHEBI:597326"/>
    </cofactor>
</comment>
<comment type="caution">
    <text evidence="6">The sequence shown here is derived from an EMBL/GenBank/DDBJ whole genome shotgun (WGS) entry which is preliminary data.</text>
</comment>
<sequence length="340" mass="35798">MNFTSDTSAPAHPAVIEALASVNTGMEASYGGDSVTAGLREKLAALFETEEFEFWLTASGTASNALALSCFCSSIGAVLCHEEAHIARDERGAPEFFSGGGKLQLLTGFGARIDREALETALGQINPSFVHETPAEVLSLTNLTECGTAYRAAEIALYAGLAKEKGLSVHLDGARLGNVLANGKTAAAEMTWRAGVDVLTLGLTKTGAIGCEIILLFGDARKKSGELRARAKRSGHMPPKMRFLAAQAHAMLDDGLWLKLAGQANARAQALADLFTQAGFDLAYPVDGNEVFPILSKDAARRLVAAGGKFYPWPGGAYRFVCSWSTAEAEIAAVADALRA</sequence>
<evidence type="ECO:0000256" key="3">
    <source>
        <dbReference type="ARBA" id="ARBA00011881"/>
    </source>
</evidence>
<keyword evidence="7" id="KW-1185">Reference proteome</keyword>
<reference evidence="6 7" key="1">
    <citation type="journal article" date="2014" name="Antonie Van Leeuwenhoek">
        <title>Hyphomonas beringensis sp. nov. and Hyphomonas chukchiensis sp. nov., isolated from surface seawater of the Bering Sea and Chukchi Sea.</title>
        <authorList>
            <person name="Li C."/>
            <person name="Lai Q."/>
            <person name="Li G."/>
            <person name="Dong C."/>
            <person name="Wang J."/>
            <person name="Liao Y."/>
            <person name="Shao Z."/>
        </authorList>
    </citation>
    <scope>NUCLEOTIDE SEQUENCE [LARGE SCALE GENOMIC DNA]</scope>
    <source>
        <strain evidence="6 7">MHS-3</strain>
    </source>
</reference>
<dbReference type="PANTHER" id="PTHR48097:SF5">
    <property type="entry name" value="LOW SPECIFICITY L-THREONINE ALDOLASE"/>
    <property type="match status" value="1"/>
</dbReference>
<accession>A0A069E303</accession>
<dbReference type="InterPro" id="IPR015422">
    <property type="entry name" value="PyrdxlP-dep_Trfase_small"/>
</dbReference>
<dbReference type="RefSeq" id="WP_035568948.1">
    <property type="nucleotide sequence ID" value="NZ_ARYH01000001.1"/>
</dbReference>